<protein>
    <submittedName>
        <fullName evidence="10">Adipokinetic 1</fullName>
    </submittedName>
</protein>
<evidence type="ECO:0000313" key="10">
    <source>
        <dbReference type="EMBL" id="AXF48182.1"/>
    </source>
</evidence>
<keyword evidence="4" id="KW-0372">Hormone</keyword>
<dbReference type="InterPro" id="IPR002047">
    <property type="entry name" value="Adipokinetic_hormone_CS"/>
</dbReference>
<evidence type="ECO:0000256" key="2">
    <source>
        <dbReference type="ARBA" id="ARBA00006145"/>
    </source>
</evidence>
<dbReference type="GO" id="GO:0007218">
    <property type="term" value="P:neuropeptide signaling pathway"/>
    <property type="evidence" value="ECO:0007669"/>
    <property type="project" value="UniProtKB-KW"/>
</dbReference>
<evidence type="ECO:0000256" key="8">
    <source>
        <dbReference type="ARBA" id="ARBA00023320"/>
    </source>
</evidence>
<proteinExistence type="evidence at transcript level"/>
<feature type="signal peptide" evidence="9">
    <location>
        <begin position="1"/>
        <end position="20"/>
    </location>
</feature>
<comment type="subcellular location">
    <subcellularLocation>
        <location evidence="1">Secreted</location>
    </subcellularLocation>
</comment>
<name>A0A345BED0_LAOST</name>
<keyword evidence="7" id="KW-0873">Pyrrolidone carboxylic acid</keyword>
<dbReference type="EMBL" id="MF765462">
    <property type="protein sequence ID" value="AXF48182.1"/>
    <property type="molecule type" value="mRNA"/>
</dbReference>
<dbReference type="Pfam" id="PF06377">
    <property type="entry name" value="Adipokin_hormo"/>
    <property type="match status" value="1"/>
</dbReference>
<evidence type="ECO:0000256" key="9">
    <source>
        <dbReference type="SAM" id="SignalP"/>
    </source>
</evidence>
<dbReference type="PROSITE" id="PS00256">
    <property type="entry name" value="AKH"/>
    <property type="match status" value="1"/>
</dbReference>
<evidence type="ECO:0000256" key="3">
    <source>
        <dbReference type="ARBA" id="ARBA00022525"/>
    </source>
</evidence>
<evidence type="ECO:0000256" key="6">
    <source>
        <dbReference type="ARBA" id="ARBA00022815"/>
    </source>
</evidence>
<keyword evidence="6" id="KW-0027">Amidation</keyword>
<organism evidence="10">
    <name type="scientific">Laodelphax striatellus</name>
    <name type="common">Small brown planthopper</name>
    <name type="synonym">Delphax striatella</name>
    <dbReference type="NCBI Taxonomy" id="195883"/>
    <lineage>
        <taxon>Eukaryota</taxon>
        <taxon>Metazoa</taxon>
        <taxon>Ecdysozoa</taxon>
        <taxon>Arthropoda</taxon>
        <taxon>Hexapoda</taxon>
        <taxon>Insecta</taxon>
        <taxon>Pterygota</taxon>
        <taxon>Neoptera</taxon>
        <taxon>Paraneoptera</taxon>
        <taxon>Hemiptera</taxon>
        <taxon>Auchenorrhyncha</taxon>
        <taxon>Fulgoroidea</taxon>
        <taxon>Delphacidae</taxon>
        <taxon>Criomorphinae</taxon>
        <taxon>Laodelphax</taxon>
    </lineage>
</organism>
<dbReference type="GO" id="GO:0005576">
    <property type="term" value="C:extracellular region"/>
    <property type="evidence" value="ECO:0007669"/>
    <property type="project" value="UniProtKB-SubCell"/>
</dbReference>
<feature type="chain" id="PRO_5016756590" evidence="9">
    <location>
        <begin position="21"/>
        <end position="67"/>
    </location>
</feature>
<dbReference type="GO" id="GO:0005179">
    <property type="term" value="F:hormone activity"/>
    <property type="evidence" value="ECO:0007669"/>
    <property type="project" value="UniProtKB-KW"/>
</dbReference>
<evidence type="ECO:0000256" key="4">
    <source>
        <dbReference type="ARBA" id="ARBA00022702"/>
    </source>
</evidence>
<keyword evidence="5 9" id="KW-0732">Signal</keyword>
<comment type="similarity">
    <text evidence="2">Belongs to the AKH/HRTH/RPCH family.</text>
</comment>
<dbReference type="AlphaFoldDB" id="A0A345BED0"/>
<accession>A0A345BED0</accession>
<keyword evidence="8" id="KW-0527">Neuropeptide</keyword>
<keyword evidence="3" id="KW-0964">Secreted</keyword>
<sequence length="67" mass="7361">MARAIAVLLCALLMAVLCTAQVNFSPNWGKRAASSEGCKASMDSIMYLYKLIQNEAQKIVDCEKFSN</sequence>
<dbReference type="InterPro" id="IPR010475">
    <property type="entry name" value="AKH/RPCH_hormone"/>
</dbReference>
<evidence type="ECO:0000256" key="7">
    <source>
        <dbReference type="ARBA" id="ARBA00023283"/>
    </source>
</evidence>
<evidence type="ECO:0000256" key="1">
    <source>
        <dbReference type="ARBA" id="ARBA00004613"/>
    </source>
</evidence>
<evidence type="ECO:0000256" key="5">
    <source>
        <dbReference type="ARBA" id="ARBA00022729"/>
    </source>
</evidence>
<gene>
    <name evidence="10" type="primary">AKH1</name>
</gene>
<reference evidence="10" key="1">
    <citation type="submission" date="2017-08" db="EMBL/GenBank/DDBJ databases">
        <title>Molecular cloning and characterization of neuropeptides and G-protein coupled receptors (GPCRs) for neuropeptides in the small brown planthopper Laodelphax striatellus.</title>
        <authorList>
            <person name="Liu X.G."/>
            <person name="Ji Y.J."/>
            <person name="Wei J.Z."/>
            <person name="Du M.F."/>
            <person name="An S.H."/>
        </authorList>
    </citation>
    <scope>NUCLEOTIDE SEQUENCE</scope>
</reference>